<feature type="compositionally biased region" description="Basic residues" evidence="4">
    <location>
        <begin position="148"/>
        <end position="157"/>
    </location>
</feature>
<feature type="region of interest" description="Disordered" evidence="4">
    <location>
        <begin position="915"/>
        <end position="935"/>
    </location>
</feature>
<dbReference type="GO" id="GO:0000127">
    <property type="term" value="C:transcription factor TFIIIC complex"/>
    <property type="evidence" value="ECO:0007669"/>
    <property type="project" value="TreeGrafter"/>
</dbReference>
<feature type="compositionally biased region" description="Polar residues" evidence="4">
    <location>
        <begin position="1171"/>
        <end position="1196"/>
    </location>
</feature>
<feature type="region of interest" description="Disordered" evidence="4">
    <location>
        <begin position="44"/>
        <end position="394"/>
    </location>
</feature>
<feature type="compositionally biased region" description="Basic residues" evidence="4">
    <location>
        <begin position="373"/>
        <end position="384"/>
    </location>
</feature>
<keyword evidence="3" id="KW-0539">Nucleus</keyword>
<feature type="compositionally biased region" description="Polar residues" evidence="4">
    <location>
        <begin position="195"/>
        <end position="204"/>
    </location>
</feature>
<name>A0A8J1Y637_OWEFU</name>
<dbReference type="InterPro" id="IPR015943">
    <property type="entry name" value="WD40/YVTN_repeat-like_dom_sf"/>
</dbReference>
<organism evidence="5 6">
    <name type="scientific">Owenia fusiformis</name>
    <name type="common">Polychaete worm</name>
    <dbReference type="NCBI Taxonomy" id="6347"/>
    <lineage>
        <taxon>Eukaryota</taxon>
        <taxon>Metazoa</taxon>
        <taxon>Spiralia</taxon>
        <taxon>Lophotrochozoa</taxon>
        <taxon>Annelida</taxon>
        <taxon>Polychaeta</taxon>
        <taxon>Sedentaria</taxon>
        <taxon>Canalipalpata</taxon>
        <taxon>Sabellida</taxon>
        <taxon>Oweniida</taxon>
        <taxon>Oweniidae</taxon>
        <taxon>Owenia</taxon>
    </lineage>
</organism>
<keyword evidence="6" id="KW-1185">Reference proteome</keyword>
<dbReference type="Pfam" id="PF00400">
    <property type="entry name" value="WD40"/>
    <property type="match status" value="1"/>
</dbReference>
<evidence type="ECO:0000256" key="3">
    <source>
        <dbReference type="ARBA" id="ARBA00023242"/>
    </source>
</evidence>
<feature type="compositionally biased region" description="Polar residues" evidence="4">
    <location>
        <begin position="350"/>
        <end position="369"/>
    </location>
</feature>
<proteinExistence type="predicted"/>
<feature type="compositionally biased region" description="Basic and acidic residues" evidence="4">
    <location>
        <begin position="65"/>
        <end position="87"/>
    </location>
</feature>
<dbReference type="PANTHER" id="PTHR15052">
    <property type="entry name" value="RNA POLYMERASE III TRANSCRIPTION INITIATION FACTOR COMPLEX SUBUNIT"/>
    <property type="match status" value="1"/>
</dbReference>
<feature type="region of interest" description="Disordered" evidence="4">
    <location>
        <begin position="1165"/>
        <end position="1215"/>
    </location>
</feature>
<feature type="compositionally biased region" description="Polar residues" evidence="4">
    <location>
        <begin position="294"/>
        <end position="305"/>
    </location>
</feature>
<dbReference type="EMBL" id="CAIIXF020000009">
    <property type="protein sequence ID" value="CAH1793672.1"/>
    <property type="molecule type" value="Genomic_DNA"/>
</dbReference>
<dbReference type="InterPro" id="IPR052416">
    <property type="entry name" value="GTF3C_component"/>
</dbReference>
<dbReference type="InterPro" id="IPR001680">
    <property type="entry name" value="WD40_rpt"/>
</dbReference>
<feature type="compositionally biased region" description="Basic residues" evidence="4">
    <location>
        <begin position="109"/>
        <end position="121"/>
    </location>
</feature>
<feature type="compositionally biased region" description="Polar residues" evidence="4">
    <location>
        <begin position="92"/>
        <end position="107"/>
    </location>
</feature>
<evidence type="ECO:0000313" key="6">
    <source>
        <dbReference type="Proteomes" id="UP000749559"/>
    </source>
</evidence>
<comment type="subcellular location">
    <subcellularLocation>
        <location evidence="1">Nucleus</location>
    </subcellularLocation>
</comment>
<evidence type="ECO:0000256" key="1">
    <source>
        <dbReference type="ARBA" id="ARBA00004123"/>
    </source>
</evidence>
<feature type="compositionally biased region" description="Acidic residues" evidence="4">
    <location>
        <begin position="645"/>
        <end position="670"/>
    </location>
</feature>
<feature type="region of interest" description="Disordered" evidence="4">
    <location>
        <begin position="1"/>
        <end position="32"/>
    </location>
</feature>
<feature type="compositionally biased region" description="Basic and acidic residues" evidence="4">
    <location>
        <begin position="8"/>
        <end position="17"/>
    </location>
</feature>
<comment type="caution">
    <text evidence="5">The sequence shown here is derived from an EMBL/GenBank/DDBJ whole genome shotgun (WGS) entry which is preliminary data.</text>
</comment>
<evidence type="ECO:0000313" key="5">
    <source>
        <dbReference type="EMBL" id="CAH1793672.1"/>
    </source>
</evidence>
<feature type="region of interest" description="Disordered" evidence="4">
    <location>
        <begin position="557"/>
        <end position="684"/>
    </location>
</feature>
<dbReference type="GO" id="GO:0005634">
    <property type="term" value="C:nucleus"/>
    <property type="evidence" value="ECO:0007669"/>
    <property type="project" value="UniProtKB-SubCell"/>
</dbReference>
<feature type="compositionally biased region" description="Polar residues" evidence="4">
    <location>
        <begin position="271"/>
        <end position="284"/>
    </location>
</feature>
<feature type="compositionally biased region" description="Polar residues" evidence="4">
    <location>
        <begin position="916"/>
        <end position="935"/>
    </location>
</feature>
<dbReference type="Proteomes" id="UP000749559">
    <property type="component" value="Unassembled WGS sequence"/>
</dbReference>
<dbReference type="GO" id="GO:0006383">
    <property type="term" value="P:transcription by RNA polymerase III"/>
    <property type="evidence" value="ECO:0007669"/>
    <property type="project" value="TreeGrafter"/>
</dbReference>
<protein>
    <submittedName>
        <fullName evidence="5">Uncharacterized protein</fullName>
    </submittedName>
</protein>
<feature type="compositionally biased region" description="Basic and acidic residues" evidence="4">
    <location>
        <begin position="1200"/>
        <end position="1210"/>
    </location>
</feature>
<evidence type="ECO:0000256" key="4">
    <source>
        <dbReference type="SAM" id="MobiDB-lite"/>
    </source>
</evidence>
<dbReference type="SMART" id="SM00320">
    <property type="entry name" value="WD40"/>
    <property type="match status" value="4"/>
</dbReference>
<dbReference type="SUPFAM" id="SSF50978">
    <property type="entry name" value="WD40 repeat-like"/>
    <property type="match status" value="1"/>
</dbReference>
<dbReference type="Gene3D" id="2.130.10.10">
    <property type="entry name" value="YVTN repeat-like/Quinoprotein amine dehydrogenase"/>
    <property type="match status" value="2"/>
</dbReference>
<accession>A0A8J1Y637</accession>
<feature type="compositionally biased region" description="Basic and acidic residues" evidence="4">
    <location>
        <begin position="205"/>
        <end position="233"/>
    </location>
</feature>
<feature type="compositionally biased region" description="Basic and acidic residues" evidence="4">
    <location>
        <begin position="164"/>
        <end position="180"/>
    </location>
</feature>
<gene>
    <name evidence="5" type="ORF">OFUS_LOCUS18494</name>
</gene>
<sequence length="1331" mass="148696">MSGRRSSRNRDTTDATVKKNNVQCDDNVDGDDITVETVSKILLFNEADNQYENAGDKTRRGKTTLSREDRRRKKMEEKEKLLKDRSHAVNKPESSLENQTEPNNEVPTNKRKSLKAGKSKGKSGQQDSVDPSGKDNEIATPIETVPKRPGRPPKSSKRTQLIPKETKKDSEKQKDNKDSDLSNDLNLSRRPTRGRSAQKTQSNGVDDKAIRDESIKSPIHDESIKSPIHDESIKSPSEYEETPPRKSRRKSASPRKAVNSHEPVELENDSFETGTINFPISNGLPSKRKAGRLRNSTDGVSNSIEPSELPNHVAPDIDIPIDQGVKRKRGRPKKSLPNIGSDSVPLKGSNLGSPSNVNFLEYQGNSVNDSGKKRAGRPKQGKGRPSKESTNSKQANTLVETLDGSQIDQHVYNKWKSELVAIKKCKCPICKVCTRSTIDAMIVHYKTCTPIDTDCKLCTPVKPFTTLPGLKYHLAVVHAKLHTNPKNLNEEEIEEKIFSMLHSKINCPNCQSAFISLSRYRYHKTICGREYDNMNCPECKVSLMVIELKDHLFKEHKIGTPDSDASDVEAESTGPKEFMASGATKRGAAKRAIKTMKTLGQDDDMGEGPKKEAKNKKKKSKIKLEFEENVSDSGSEYDVGKDKEESTDDESPSEVDESDDNNPPNSDDETPSARKTIRIRSSKAQSSVERKYKYKAKYWVRQMPLQSSNLGRSLEKQFQKLYYTEVVPITQWHSCIDDWSTISPDEQQSYLPMQTNVSFGVKETSGPIEDVCLSRFGVNRNKNCVSIFAGGPVWSLAWCPTPVTEPNATQYLAVGSHRDANETYSCKYQSSSNGMIQIWNCGALHSKTPDSVTPKLVMTIAHEWGGVWAMKWCPCGAWEKADSMDTPNLPRLGLLALACSDGMVRIISIPHPEFLNDSSSSQDQVNTDNSESTNPPMYKAKSIVELRPTASSTKFGNCLCLDWAVQDNAAIICGSFGNGFVCLWNIYSTSPLITSGLDTKNPTLLPYKVFQAECFPLKAIAFCPQNPRYLVTGGPDQQVRFWDTMQTSFPVKEILVGPITSIYWPHYLGTVFVVCEDGFGPASGLFSIIWEHGDFECNRLFTTSCSMNQVVHNHWLDTVTVATVPGSIFGYIPTGEETPIRFRYKYDHNRKYLLCKTLYEILPSANKDTPGPSSGSTTPRRNPPESNTDTDSVTDSIESEPNRKEKESTSHKISMNLTLEDSKLRDMQSSVKSINEFINKSSLSSELPTCTSINRITWNPNYKSCHWLPICLTKVGSELQIDTCCWRKLTRHIARLDKDCKLTDNVEVSSVDGWGVIMSIKLHFTLSIKTV</sequence>
<dbReference type="PANTHER" id="PTHR15052:SF2">
    <property type="entry name" value="GENERAL TRANSCRIPTION FACTOR 3C POLYPEPTIDE 2"/>
    <property type="match status" value="1"/>
</dbReference>
<dbReference type="Gene3D" id="3.30.160.60">
    <property type="entry name" value="Classic Zinc Finger"/>
    <property type="match status" value="1"/>
</dbReference>
<dbReference type="InterPro" id="IPR036322">
    <property type="entry name" value="WD40_repeat_dom_sf"/>
</dbReference>
<reference evidence="5" key="1">
    <citation type="submission" date="2022-03" db="EMBL/GenBank/DDBJ databases">
        <authorList>
            <person name="Martin C."/>
        </authorList>
    </citation>
    <scope>NUCLEOTIDE SEQUENCE</scope>
</reference>
<evidence type="ECO:0000256" key="2">
    <source>
        <dbReference type="ARBA" id="ARBA00023163"/>
    </source>
</evidence>
<dbReference type="OrthoDB" id="4703at2759"/>
<dbReference type="PROSITE" id="PS50082">
    <property type="entry name" value="WD_REPEATS_2"/>
    <property type="match status" value="1"/>
</dbReference>
<keyword evidence="2" id="KW-0804">Transcription</keyword>